<dbReference type="Pfam" id="PF02082">
    <property type="entry name" value="Rrf2"/>
    <property type="match status" value="1"/>
</dbReference>
<comment type="caution">
    <text evidence="3">The sequence shown here is derived from an EMBL/GenBank/DDBJ whole genome shotgun (WGS) entry which is preliminary data.</text>
</comment>
<evidence type="ECO:0000313" key="3">
    <source>
        <dbReference type="EMBL" id="MEP1060410.1"/>
    </source>
</evidence>
<proteinExistence type="predicted"/>
<feature type="region of interest" description="Disordered" evidence="2">
    <location>
        <begin position="1"/>
        <end position="28"/>
    </location>
</feature>
<evidence type="ECO:0000256" key="1">
    <source>
        <dbReference type="ARBA" id="ARBA00023125"/>
    </source>
</evidence>
<dbReference type="PANTHER" id="PTHR33221">
    <property type="entry name" value="WINGED HELIX-TURN-HELIX TRANSCRIPTIONAL REGULATOR, RRF2 FAMILY"/>
    <property type="match status" value="1"/>
</dbReference>
<reference evidence="3 4" key="1">
    <citation type="submission" date="2022-04" db="EMBL/GenBank/DDBJ databases">
        <title>Positive selection, recombination, and allopatry shape intraspecific diversity of widespread and dominant cyanobacteria.</title>
        <authorList>
            <person name="Wei J."/>
            <person name="Shu W."/>
            <person name="Hu C."/>
        </authorList>
    </citation>
    <scope>NUCLEOTIDE SEQUENCE [LARGE SCALE GENOMIC DNA]</scope>
    <source>
        <strain evidence="3 4">AS-A4</strain>
    </source>
</reference>
<dbReference type="InterPro" id="IPR036390">
    <property type="entry name" value="WH_DNA-bd_sf"/>
</dbReference>
<dbReference type="InterPro" id="IPR036388">
    <property type="entry name" value="WH-like_DNA-bd_sf"/>
</dbReference>
<dbReference type="NCBIfam" id="TIGR00738">
    <property type="entry name" value="rrf2_super"/>
    <property type="match status" value="1"/>
</dbReference>
<dbReference type="SUPFAM" id="SSF46785">
    <property type="entry name" value="Winged helix' DNA-binding domain"/>
    <property type="match status" value="1"/>
</dbReference>
<gene>
    <name evidence="3" type="ORF">NDI38_18405</name>
</gene>
<accession>A0ABV0KML9</accession>
<evidence type="ECO:0000313" key="4">
    <source>
        <dbReference type="Proteomes" id="UP001476950"/>
    </source>
</evidence>
<dbReference type="EMBL" id="JAMPLM010000018">
    <property type="protein sequence ID" value="MEP1060410.1"/>
    <property type="molecule type" value="Genomic_DNA"/>
</dbReference>
<name>A0ABV0KML9_9CYAN</name>
<dbReference type="Proteomes" id="UP001476950">
    <property type="component" value="Unassembled WGS sequence"/>
</dbReference>
<dbReference type="Gene3D" id="1.10.10.10">
    <property type="entry name" value="Winged helix-like DNA-binding domain superfamily/Winged helix DNA-binding domain"/>
    <property type="match status" value="1"/>
</dbReference>
<keyword evidence="4" id="KW-1185">Reference proteome</keyword>
<sequence>MVEPVKQALNRANGRRTSKTPNPPDYDPLDLSSKMEYALIALLELATQTEKQPPLTIGGITAKHGIPDRYLEHILTILRRGGMVQSQRGSRGGYVLAREPWQISLLEVLALIDGARKVREQTPASTSERETIYAFWQQANTVSQTFLGNCTLQDLCQQLSERRQKSPMYYI</sequence>
<dbReference type="PROSITE" id="PS51197">
    <property type="entry name" value="HTH_RRF2_2"/>
    <property type="match status" value="1"/>
</dbReference>
<dbReference type="PANTHER" id="PTHR33221:SF5">
    <property type="entry name" value="HTH-TYPE TRANSCRIPTIONAL REGULATOR ISCR"/>
    <property type="match status" value="1"/>
</dbReference>
<evidence type="ECO:0000256" key="2">
    <source>
        <dbReference type="SAM" id="MobiDB-lite"/>
    </source>
</evidence>
<protein>
    <submittedName>
        <fullName evidence="3">Rrf2 family transcriptional regulator</fullName>
    </submittedName>
</protein>
<keyword evidence="1" id="KW-0238">DNA-binding</keyword>
<dbReference type="InterPro" id="IPR000944">
    <property type="entry name" value="Tscrpt_reg_Rrf2"/>
</dbReference>
<dbReference type="RefSeq" id="WP_190452343.1">
    <property type="nucleotide sequence ID" value="NZ_JAMPLM010000018.1"/>
</dbReference>
<organism evidence="3 4">
    <name type="scientific">Stenomitos frigidus AS-A4</name>
    <dbReference type="NCBI Taxonomy" id="2933935"/>
    <lineage>
        <taxon>Bacteria</taxon>
        <taxon>Bacillati</taxon>
        <taxon>Cyanobacteriota</taxon>
        <taxon>Cyanophyceae</taxon>
        <taxon>Leptolyngbyales</taxon>
        <taxon>Leptolyngbyaceae</taxon>
        <taxon>Stenomitos</taxon>
    </lineage>
</organism>